<comment type="caution">
    <text evidence="2">The sequence shown here is derived from an EMBL/GenBank/DDBJ whole genome shotgun (WGS) entry which is preliminary data.</text>
</comment>
<feature type="compositionally biased region" description="Pro residues" evidence="1">
    <location>
        <begin position="343"/>
        <end position="355"/>
    </location>
</feature>
<proteinExistence type="predicted"/>
<feature type="region of interest" description="Disordered" evidence="1">
    <location>
        <begin position="334"/>
        <end position="367"/>
    </location>
</feature>
<dbReference type="AlphaFoldDB" id="A0AAD6SWU8"/>
<dbReference type="Proteomes" id="UP001218188">
    <property type="component" value="Unassembled WGS sequence"/>
</dbReference>
<name>A0AAD6SWU8_9AGAR</name>
<organism evidence="2 3">
    <name type="scientific">Mycena alexandri</name>
    <dbReference type="NCBI Taxonomy" id="1745969"/>
    <lineage>
        <taxon>Eukaryota</taxon>
        <taxon>Fungi</taxon>
        <taxon>Dikarya</taxon>
        <taxon>Basidiomycota</taxon>
        <taxon>Agaricomycotina</taxon>
        <taxon>Agaricomycetes</taxon>
        <taxon>Agaricomycetidae</taxon>
        <taxon>Agaricales</taxon>
        <taxon>Marasmiineae</taxon>
        <taxon>Mycenaceae</taxon>
        <taxon>Mycena</taxon>
    </lineage>
</organism>
<accession>A0AAD6SWU8</accession>
<evidence type="ECO:0000313" key="2">
    <source>
        <dbReference type="EMBL" id="KAJ7033783.1"/>
    </source>
</evidence>
<keyword evidence="3" id="KW-1185">Reference proteome</keyword>
<dbReference type="EMBL" id="JARJCM010000062">
    <property type="protein sequence ID" value="KAJ7033783.1"/>
    <property type="molecule type" value="Genomic_DNA"/>
</dbReference>
<protein>
    <submittedName>
        <fullName evidence="2">Uncharacterized protein</fullName>
    </submittedName>
</protein>
<gene>
    <name evidence="2" type="ORF">C8F04DRAFT_1260515</name>
</gene>
<evidence type="ECO:0000313" key="3">
    <source>
        <dbReference type="Proteomes" id="UP001218188"/>
    </source>
</evidence>
<sequence>MSLRAIDVGNFLFGTRSAQCNPYHGGVPLHHAKPPPVYPTTVAYPASTLTHPPVYPTALAYPASTLTHPSVYPTALAYPASTLTHPPVHLAPVAYPSHHRYPPPVHLAPVAYPSHHRYPPPVHLASSRTLRTTVTHPPVHLAPVTYPSHHRYPPPVHLAPVAYPSHHRYPPPVHLASSRTLRTTVTHPPVHLAPVTYPSHHRYPSHHPRKSTLEGICTLCPLKKPWGALGRRYKVPPLYTAAPRQSTPNYVAADGGEDINLEEYTGTFYAVITDNWQGFAISKSIFVSLKTRYPGATTWSMEGWSSFKTRWYSTPPSSPSTTVLSVSSSPSATASISARSSPAPSPSSSPWPSPAPSTAELSTSPSPATGRTIVYRGTFPTWLARTSAVVYEYQQVLTAYVRESGGVRPELLNQLPPEHRRVAEAYAYPTDPPPPTPPPFHSAAHSRLCQADVLDSAELILPFRADAYEGFMFAVKGHPRIFLDGDSAIALLKLTPQGELFFSRDESEVWAFLEETARNV</sequence>
<reference evidence="2" key="1">
    <citation type="submission" date="2023-03" db="EMBL/GenBank/DDBJ databases">
        <title>Massive genome expansion in bonnet fungi (Mycena s.s.) driven by repeated elements and novel gene families across ecological guilds.</title>
        <authorList>
            <consortium name="Lawrence Berkeley National Laboratory"/>
            <person name="Harder C.B."/>
            <person name="Miyauchi S."/>
            <person name="Viragh M."/>
            <person name="Kuo A."/>
            <person name="Thoen E."/>
            <person name="Andreopoulos B."/>
            <person name="Lu D."/>
            <person name="Skrede I."/>
            <person name="Drula E."/>
            <person name="Henrissat B."/>
            <person name="Morin E."/>
            <person name="Kohler A."/>
            <person name="Barry K."/>
            <person name="LaButti K."/>
            <person name="Morin E."/>
            <person name="Salamov A."/>
            <person name="Lipzen A."/>
            <person name="Mereny Z."/>
            <person name="Hegedus B."/>
            <person name="Baldrian P."/>
            <person name="Stursova M."/>
            <person name="Weitz H."/>
            <person name="Taylor A."/>
            <person name="Grigoriev I.V."/>
            <person name="Nagy L.G."/>
            <person name="Martin F."/>
            <person name="Kauserud H."/>
        </authorList>
    </citation>
    <scope>NUCLEOTIDE SEQUENCE</scope>
    <source>
        <strain evidence="2">CBHHK200</strain>
    </source>
</reference>
<evidence type="ECO:0000256" key="1">
    <source>
        <dbReference type="SAM" id="MobiDB-lite"/>
    </source>
</evidence>